<evidence type="ECO:0000256" key="10">
    <source>
        <dbReference type="ARBA" id="ARBA00023180"/>
    </source>
</evidence>
<keyword evidence="8 12" id="KW-0378">Hydrolase</keyword>
<dbReference type="Pfam" id="PF02225">
    <property type="entry name" value="PA"/>
    <property type="match status" value="1"/>
</dbReference>
<dbReference type="SUPFAM" id="SSF52025">
    <property type="entry name" value="PA domain"/>
    <property type="match status" value="1"/>
</dbReference>
<dbReference type="AlphaFoldDB" id="A0AAV8TTL0"/>
<feature type="active site" description="Charge relay system" evidence="11 12">
    <location>
        <position position="225"/>
    </location>
</feature>
<dbReference type="FunFam" id="3.40.50.200:FF:000006">
    <property type="entry name" value="Subtilisin-like protease SBT1.5"/>
    <property type="match status" value="1"/>
</dbReference>
<dbReference type="Gene3D" id="3.30.70.80">
    <property type="entry name" value="Peptidase S8 propeptide/proteinase inhibitor I9"/>
    <property type="match status" value="1"/>
</dbReference>
<feature type="domain" description="Subtilisin-like protease fibronectin type-III" evidence="17">
    <location>
        <begin position="675"/>
        <end position="770"/>
    </location>
</feature>
<keyword evidence="4" id="KW-0052">Apoplast</keyword>
<dbReference type="InterPro" id="IPR041469">
    <property type="entry name" value="Subtilisin-like_FN3"/>
</dbReference>
<evidence type="ECO:0000259" key="15">
    <source>
        <dbReference type="Pfam" id="PF02225"/>
    </source>
</evidence>
<comment type="function">
    <text evidence="1">Required for arbuscular mycorrhiza (AM) development during AM symbiosis with AM fungi (e.g. Glomeromycota intraradices).</text>
</comment>
<feature type="active site" description="Charge relay system" evidence="11 12">
    <location>
        <position position="560"/>
    </location>
</feature>
<sequence>MLFPKLHFLTILLTTLCFFSPSFAVKKSYIVYLGAHEHSRYGRQVSAAHQDKATNFHYEFLGSFLGSTDKAKEAIIYSYNKHINGFSARLEEKEAAQIAKHPDVVSVFPSQLRKLHTTRSWQFMLQEKNNGVTYPRSLMSKARYGEDVIIANLDSGVWPESKSFCDDGYGPIPSRWYGGCQNNTKAGVPCNKKLIGAKFYPRGYEAATGHPIPSEMRSPRDFNGHGTHTLSTAGGNFVPGVNIMGLGNGTAKGGSPKARVAAYKVCWLPNDCYDDDILQGLEDAIYDGVDIISVSLGGIPGDYFNNGIAIGAFHAVKNGVVVVASAGNSGPELKTVDNGAPWIITVGASTEDRDFVSVAQLGNGKRLKGVSVTDKRIDNKKLYPLITGLQAKAANASALDALLCLPGTLDHEKVRGKITVCLRGQSARVLKGYVSAEAGAVGMILCNDETSGNEIIADAHFLPATHVSYEDGEVIFAYVNNTKNPAGFVYPPETKYNDTNAPFMAAFSSRGPSHITPDILKPDVTAPGVAILAAYSEAASVTGIDEDNRVVAYNVDSGTSMSCPHVSGVVGLLKTLHPDWSPSAIRSAIMTSARVIDNRGRPMLDGANFQEATPFARGSGHIRPNRAMDPGLVYDMGIDDYVHFLCAIGYDNNKLQPFSEGPRPYKCSGSESLLDFNYPSFTVTELSGKVIMSRRVTNVGKPGTYVAKIVEPHGFSVKVEPSSLTFERIGEELSFKLTLEPKCNSLPIQYKFGELQWTDGCHHVSSPIVVKGITRKN</sequence>
<dbReference type="InterPro" id="IPR034197">
    <property type="entry name" value="Peptidases_S8_3"/>
</dbReference>
<dbReference type="Gene3D" id="3.40.50.200">
    <property type="entry name" value="Peptidase S8/S53 domain"/>
    <property type="match status" value="1"/>
</dbReference>
<evidence type="ECO:0000259" key="16">
    <source>
        <dbReference type="Pfam" id="PF05922"/>
    </source>
</evidence>
<accession>A0AAV8TTL0</accession>
<evidence type="ECO:0000256" key="6">
    <source>
        <dbReference type="ARBA" id="ARBA00022670"/>
    </source>
</evidence>
<evidence type="ECO:0000256" key="5">
    <source>
        <dbReference type="ARBA" id="ARBA00022525"/>
    </source>
</evidence>
<keyword evidence="5" id="KW-0964">Secreted</keyword>
<dbReference type="PROSITE" id="PS51892">
    <property type="entry name" value="SUBTILASE"/>
    <property type="match status" value="1"/>
</dbReference>
<dbReference type="PANTHER" id="PTHR10795">
    <property type="entry name" value="PROPROTEIN CONVERTASE SUBTILISIN/KEXIN"/>
    <property type="match status" value="1"/>
</dbReference>
<comment type="subcellular location">
    <subcellularLocation>
        <location evidence="2">Secreted</location>
        <location evidence="2">Extracellular space</location>
        <location evidence="2">Apoplast</location>
    </subcellularLocation>
</comment>
<dbReference type="FunFam" id="3.50.30.30:FF:000005">
    <property type="entry name" value="subtilisin-like protease SBT1.5"/>
    <property type="match status" value="1"/>
</dbReference>
<dbReference type="GO" id="GO:0006508">
    <property type="term" value="P:proteolysis"/>
    <property type="evidence" value="ECO:0007669"/>
    <property type="project" value="UniProtKB-KW"/>
</dbReference>
<comment type="similarity">
    <text evidence="3 12">Belongs to the peptidase S8 family.</text>
</comment>
<feature type="active site" description="Charge relay system" evidence="11 12">
    <location>
        <position position="154"/>
    </location>
</feature>
<dbReference type="GO" id="GO:0009609">
    <property type="term" value="P:response to symbiotic bacterium"/>
    <property type="evidence" value="ECO:0007669"/>
    <property type="project" value="UniProtKB-ARBA"/>
</dbReference>
<dbReference type="InterPro" id="IPR037045">
    <property type="entry name" value="S8pro/Inhibitor_I9_sf"/>
</dbReference>
<dbReference type="Pfam" id="PF17766">
    <property type="entry name" value="fn3_6"/>
    <property type="match status" value="1"/>
</dbReference>
<dbReference type="InterPro" id="IPR023828">
    <property type="entry name" value="Peptidase_S8_Ser-AS"/>
</dbReference>
<dbReference type="PRINTS" id="PR00723">
    <property type="entry name" value="SUBTILISIN"/>
</dbReference>
<dbReference type="Pfam" id="PF05922">
    <property type="entry name" value="Inhibitor_I9"/>
    <property type="match status" value="1"/>
</dbReference>
<evidence type="ECO:0000256" key="1">
    <source>
        <dbReference type="ARBA" id="ARBA00002076"/>
    </source>
</evidence>
<gene>
    <name evidence="18" type="ORF">K2173_013261</name>
</gene>
<evidence type="ECO:0000256" key="2">
    <source>
        <dbReference type="ARBA" id="ARBA00004271"/>
    </source>
</evidence>
<dbReference type="InterPro" id="IPR010259">
    <property type="entry name" value="S8pro/Inhibitor_I9"/>
</dbReference>
<evidence type="ECO:0000256" key="12">
    <source>
        <dbReference type="PROSITE-ProRule" id="PRU01240"/>
    </source>
</evidence>
<dbReference type="InterPro" id="IPR003137">
    <property type="entry name" value="PA_domain"/>
</dbReference>
<comment type="caution">
    <text evidence="18">The sequence shown here is derived from an EMBL/GenBank/DDBJ whole genome shotgun (WGS) entry which is preliminary data.</text>
</comment>
<dbReference type="InterPro" id="IPR045051">
    <property type="entry name" value="SBT"/>
</dbReference>
<feature type="domain" description="Peptidase S8/S53" evidence="14">
    <location>
        <begin position="145"/>
        <end position="603"/>
    </location>
</feature>
<evidence type="ECO:0000256" key="9">
    <source>
        <dbReference type="ARBA" id="ARBA00022825"/>
    </source>
</evidence>
<feature type="signal peptide" evidence="13">
    <location>
        <begin position="1"/>
        <end position="24"/>
    </location>
</feature>
<dbReference type="InterPro" id="IPR015500">
    <property type="entry name" value="Peptidase_S8_subtilisin-rel"/>
</dbReference>
<dbReference type="GO" id="GO:0009610">
    <property type="term" value="P:response to symbiotic fungus"/>
    <property type="evidence" value="ECO:0007669"/>
    <property type="project" value="UniProtKB-ARBA"/>
</dbReference>
<dbReference type="EMBL" id="JAIWQS010000003">
    <property type="protein sequence ID" value="KAJ8770307.1"/>
    <property type="molecule type" value="Genomic_DNA"/>
</dbReference>
<dbReference type="InterPro" id="IPR000209">
    <property type="entry name" value="Peptidase_S8/S53_dom"/>
</dbReference>
<evidence type="ECO:0000259" key="17">
    <source>
        <dbReference type="Pfam" id="PF17766"/>
    </source>
</evidence>
<dbReference type="PROSITE" id="PS00138">
    <property type="entry name" value="SUBTILASE_SER"/>
    <property type="match status" value="1"/>
</dbReference>
<organism evidence="18 19">
    <name type="scientific">Erythroxylum novogranatense</name>
    <dbReference type="NCBI Taxonomy" id="1862640"/>
    <lineage>
        <taxon>Eukaryota</taxon>
        <taxon>Viridiplantae</taxon>
        <taxon>Streptophyta</taxon>
        <taxon>Embryophyta</taxon>
        <taxon>Tracheophyta</taxon>
        <taxon>Spermatophyta</taxon>
        <taxon>Magnoliopsida</taxon>
        <taxon>eudicotyledons</taxon>
        <taxon>Gunneridae</taxon>
        <taxon>Pentapetalae</taxon>
        <taxon>rosids</taxon>
        <taxon>fabids</taxon>
        <taxon>Malpighiales</taxon>
        <taxon>Erythroxylaceae</taxon>
        <taxon>Erythroxylum</taxon>
    </lineage>
</organism>
<evidence type="ECO:0000256" key="8">
    <source>
        <dbReference type="ARBA" id="ARBA00022801"/>
    </source>
</evidence>
<dbReference type="CDD" id="cd04852">
    <property type="entry name" value="Peptidases_S8_3"/>
    <property type="match status" value="1"/>
</dbReference>
<evidence type="ECO:0000259" key="14">
    <source>
        <dbReference type="Pfam" id="PF00082"/>
    </source>
</evidence>
<keyword evidence="7 13" id="KW-0732">Signal</keyword>
<keyword evidence="19" id="KW-1185">Reference proteome</keyword>
<feature type="domain" description="PA" evidence="15">
    <location>
        <begin position="401"/>
        <end position="474"/>
    </location>
</feature>
<evidence type="ECO:0000313" key="19">
    <source>
        <dbReference type="Proteomes" id="UP001159364"/>
    </source>
</evidence>
<dbReference type="InterPro" id="IPR046450">
    <property type="entry name" value="PA_dom_sf"/>
</dbReference>
<dbReference type="CDD" id="cd02120">
    <property type="entry name" value="PA_subtilisin_like"/>
    <property type="match status" value="1"/>
</dbReference>
<feature type="domain" description="Inhibitor I9" evidence="16">
    <location>
        <begin position="28"/>
        <end position="116"/>
    </location>
</feature>
<dbReference type="GO" id="GO:0048046">
    <property type="term" value="C:apoplast"/>
    <property type="evidence" value="ECO:0007669"/>
    <property type="project" value="UniProtKB-SubCell"/>
</dbReference>
<dbReference type="GO" id="GO:0004252">
    <property type="term" value="F:serine-type endopeptidase activity"/>
    <property type="evidence" value="ECO:0007669"/>
    <property type="project" value="UniProtKB-UniRule"/>
</dbReference>
<dbReference type="Proteomes" id="UP001159364">
    <property type="component" value="Linkage Group LG03"/>
</dbReference>
<keyword evidence="6 12" id="KW-0645">Protease</keyword>
<protein>
    <submittedName>
        <fullName evidence="18">Uncharacterized protein</fullName>
    </submittedName>
</protein>
<evidence type="ECO:0000256" key="7">
    <source>
        <dbReference type="ARBA" id="ARBA00022729"/>
    </source>
</evidence>
<evidence type="ECO:0000256" key="11">
    <source>
        <dbReference type="PIRSR" id="PIRSR615500-1"/>
    </source>
</evidence>
<dbReference type="FunFam" id="2.60.40.2310:FF:000001">
    <property type="entry name" value="Subtilisin-like protease SBT1.5"/>
    <property type="match status" value="1"/>
</dbReference>
<dbReference type="FunFam" id="3.30.70.80:FF:000002">
    <property type="entry name" value="Subtilisin-like protease SBT5.3"/>
    <property type="match status" value="1"/>
</dbReference>
<evidence type="ECO:0000256" key="4">
    <source>
        <dbReference type="ARBA" id="ARBA00022523"/>
    </source>
</evidence>
<evidence type="ECO:0000256" key="3">
    <source>
        <dbReference type="ARBA" id="ARBA00011073"/>
    </source>
</evidence>
<name>A0AAV8TTL0_9ROSI</name>
<proteinExistence type="inferred from homology"/>
<reference evidence="18 19" key="1">
    <citation type="submission" date="2021-09" db="EMBL/GenBank/DDBJ databases">
        <title>Genomic insights and catalytic innovation underlie evolution of tropane alkaloids biosynthesis.</title>
        <authorList>
            <person name="Wang Y.-J."/>
            <person name="Tian T."/>
            <person name="Huang J.-P."/>
            <person name="Huang S.-X."/>
        </authorList>
    </citation>
    <scope>NUCLEOTIDE SEQUENCE [LARGE SCALE GENOMIC DNA]</scope>
    <source>
        <strain evidence="18">KIB-2018</strain>
        <tissue evidence="18">Leaf</tissue>
    </source>
</reference>
<dbReference type="Gene3D" id="2.60.40.2310">
    <property type="match status" value="1"/>
</dbReference>
<keyword evidence="9 12" id="KW-0720">Serine protease</keyword>
<dbReference type="InterPro" id="IPR036852">
    <property type="entry name" value="Peptidase_S8/S53_dom_sf"/>
</dbReference>
<feature type="chain" id="PRO_5043765224" evidence="13">
    <location>
        <begin position="25"/>
        <end position="777"/>
    </location>
</feature>
<dbReference type="SUPFAM" id="SSF52743">
    <property type="entry name" value="Subtilisin-like"/>
    <property type="match status" value="1"/>
</dbReference>
<evidence type="ECO:0000256" key="13">
    <source>
        <dbReference type="SAM" id="SignalP"/>
    </source>
</evidence>
<evidence type="ECO:0000313" key="18">
    <source>
        <dbReference type="EMBL" id="KAJ8770307.1"/>
    </source>
</evidence>
<dbReference type="Pfam" id="PF00082">
    <property type="entry name" value="Peptidase_S8"/>
    <property type="match status" value="1"/>
</dbReference>
<keyword evidence="10" id="KW-0325">Glycoprotein</keyword>
<dbReference type="Gene3D" id="3.50.30.30">
    <property type="match status" value="1"/>
</dbReference>